<evidence type="ECO:0000256" key="5">
    <source>
        <dbReference type="ARBA" id="ARBA00023136"/>
    </source>
</evidence>
<dbReference type="GO" id="GO:0016020">
    <property type="term" value="C:membrane"/>
    <property type="evidence" value="ECO:0007669"/>
    <property type="project" value="UniProtKB-SubCell"/>
</dbReference>
<evidence type="ECO:0000256" key="2">
    <source>
        <dbReference type="ARBA" id="ARBA00022448"/>
    </source>
</evidence>
<keyword evidence="9" id="KW-1185">Reference proteome</keyword>
<evidence type="ECO:0000256" key="6">
    <source>
        <dbReference type="SAM" id="MobiDB-lite"/>
    </source>
</evidence>
<sequence length="358" mass="38831">MLSTSSSHMTSLGGWRAAFLLFSFLTLVWAWILWQVHVEASFGLFAQSRTWALLDQPRRNTNSICTDVVESLSVIAHRRSFFVLILQGAFASTTIKALAYMTMWYQYLGFSDTSAAMVTSAIPLGYICGAIASGYASDSLATHYPMHGRICFGQLANFMNIAVLALMFKVCNAPNPEEPGDFSKSCSLSFLFGFVSVMTYSAVVKPMFADIVPSNMIATVVGAAAAIDGAFASFASAPVVAYITENVFRYKQSTLAIADMPEWLRLNNASALGRGIACVMITSSVLTFLSFGFLHLTYPEDRKWTVDQEGESSVLTSGDTDDESGGSEKSTASARVRRVRFADNYGASSSPQESIQVG</sequence>
<evidence type="ECO:0000256" key="7">
    <source>
        <dbReference type="SAM" id="Phobius"/>
    </source>
</evidence>
<reference evidence="8" key="1">
    <citation type="submission" date="2021-02" db="EMBL/GenBank/DDBJ databases">
        <authorList>
            <person name="Dougan E. K."/>
            <person name="Rhodes N."/>
            <person name="Thang M."/>
            <person name="Chan C."/>
        </authorList>
    </citation>
    <scope>NUCLEOTIDE SEQUENCE</scope>
</reference>
<feature type="transmembrane region" description="Helical" evidence="7">
    <location>
        <begin position="148"/>
        <end position="168"/>
    </location>
</feature>
<proteinExistence type="predicted"/>
<keyword evidence="5 7" id="KW-0472">Membrane</keyword>
<evidence type="ECO:0000256" key="3">
    <source>
        <dbReference type="ARBA" id="ARBA00022692"/>
    </source>
</evidence>
<feature type="transmembrane region" description="Helical" evidence="7">
    <location>
        <begin position="115"/>
        <end position="136"/>
    </location>
</feature>
<accession>A0A813HMG4</accession>
<evidence type="ECO:0000256" key="1">
    <source>
        <dbReference type="ARBA" id="ARBA00004141"/>
    </source>
</evidence>
<keyword evidence="3 7" id="KW-0812">Transmembrane</keyword>
<dbReference type="InterPro" id="IPR044770">
    <property type="entry name" value="MFS_spinster-like"/>
</dbReference>
<keyword evidence="4 7" id="KW-1133">Transmembrane helix</keyword>
<comment type="caution">
    <text evidence="8">The sequence shown here is derived from an EMBL/GenBank/DDBJ whole genome shotgun (WGS) entry which is preliminary data.</text>
</comment>
<evidence type="ECO:0000313" key="8">
    <source>
        <dbReference type="EMBL" id="CAE8639447.1"/>
    </source>
</evidence>
<feature type="transmembrane region" description="Helical" evidence="7">
    <location>
        <begin position="81"/>
        <end position="103"/>
    </location>
</feature>
<feature type="transmembrane region" description="Helical" evidence="7">
    <location>
        <begin position="188"/>
        <end position="208"/>
    </location>
</feature>
<keyword evidence="2" id="KW-0813">Transport</keyword>
<organism evidence="8 9">
    <name type="scientific">Polarella glacialis</name>
    <name type="common">Dinoflagellate</name>
    <dbReference type="NCBI Taxonomy" id="89957"/>
    <lineage>
        <taxon>Eukaryota</taxon>
        <taxon>Sar</taxon>
        <taxon>Alveolata</taxon>
        <taxon>Dinophyceae</taxon>
        <taxon>Suessiales</taxon>
        <taxon>Suessiaceae</taxon>
        <taxon>Polarella</taxon>
    </lineage>
</organism>
<dbReference type="PANTHER" id="PTHR23505">
    <property type="entry name" value="SPINSTER"/>
    <property type="match status" value="1"/>
</dbReference>
<dbReference type="InterPro" id="IPR036259">
    <property type="entry name" value="MFS_trans_sf"/>
</dbReference>
<dbReference type="Gene3D" id="1.20.1250.20">
    <property type="entry name" value="MFS general substrate transporter like domains"/>
    <property type="match status" value="1"/>
</dbReference>
<protein>
    <submittedName>
        <fullName evidence="8">Uncharacterized protein</fullName>
    </submittedName>
</protein>
<feature type="transmembrane region" description="Helical" evidence="7">
    <location>
        <begin position="220"/>
        <end position="243"/>
    </location>
</feature>
<dbReference type="OMA" id="LATHYPM"/>
<dbReference type="Proteomes" id="UP000654075">
    <property type="component" value="Unassembled WGS sequence"/>
</dbReference>
<evidence type="ECO:0000313" key="9">
    <source>
        <dbReference type="Proteomes" id="UP000654075"/>
    </source>
</evidence>
<dbReference type="EMBL" id="CAJNNV010032255">
    <property type="protein sequence ID" value="CAE8639447.1"/>
    <property type="molecule type" value="Genomic_DNA"/>
</dbReference>
<dbReference type="OrthoDB" id="440755at2759"/>
<feature type="transmembrane region" description="Helical" evidence="7">
    <location>
        <begin position="271"/>
        <end position="294"/>
    </location>
</feature>
<dbReference type="AlphaFoldDB" id="A0A813HMG4"/>
<feature type="transmembrane region" description="Helical" evidence="7">
    <location>
        <begin position="12"/>
        <end position="34"/>
    </location>
</feature>
<dbReference type="PANTHER" id="PTHR23505:SF52">
    <property type="entry name" value="MAJOR FACILITATOR SUPERFAMILY PROTEIN"/>
    <property type="match status" value="1"/>
</dbReference>
<gene>
    <name evidence="8" type="ORF">PGLA1383_LOCUS54482</name>
</gene>
<feature type="region of interest" description="Disordered" evidence="6">
    <location>
        <begin position="307"/>
        <end position="335"/>
    </location>
</feature>
<evidence type="ECO:0000256" key="4">
    <source>
        <dbReference type="ARBA" id="ARBA00022989"/>
    </source>
</evidence>
<dbReference type="SUPFAM" id="SSF103473">
    <property type="entry name" value="MFS general substrate transporter"/>
    <property type="match status" value="1"/>
</dbReference>
<name>A0A813HMG4_POLGL</name>
<comment type="subcellular location">
    <subcellularLocation>
        <location evidence="1">Membrane</location>
        <topology evidence="1">Multi-pass membrane protein</topology>
    </subcellularLocation>
</comment>